<evidence type="ECO:0000259" key="2">
    <source>
        <dbReference type="Pfam" id="PF13568"/>
    </source>
</evidence>
<protein>
    <submittedName>
        <fullName evidence="3">Porin family protein</fullName>
    </submittedName>
</protein>
<dbReference type="Pfam" id="PF13568">
    <property type="entry name" value="OMP_b-brl_2"/>
    <property type="match status" value="1"/>
</dbReference>
<accession>A0ABU7H041</accession>
<organism evidence="3 4">
    <name type="scientific">Pedobacter flavus</name>
    <dbReference type="NCBI Taxonomy" id="3113906"/>
    <lineage>
        <taxon>Bacteria</taxon>
        <taxon>Pseudomonadati</taxon>
        <taxon>Bacteroidota</taxon>
        <taxon>Sphingobacteriia</taxon>
        <taxon>Sphingobacteriales</taxon>
        <taxon>Sphingobacteriaceae</taxon>
        <taxon>Pedobacter</taxon>
    </lineage>
</organism>
<name>A0ABU7H041_9SPHI</name>
<dbReference type="SUPFAM" id="SSF56925">
    <property type="entry name" value="OMPA-like"/>
    <property type="match status" value="1"/>
</dbReference>
<evidence type="ECO:0000313" key="3">
    <source>
        <dbReference type="EMBL" id="MEE1884610.1"/>
    </source>
</evidence>
<dbReference type="RefSeq" id="WP_330145523.1">
    <property type="nucleotide sequence ID" value="NZ_JAZDQU010000001.1"/>
</dbReference>
<keyword evidence="1" id="KW-0732">Signal</keyword>
<evidence type="ECO:0000256" key="1">
    <source>
        <dbReference type="SAM" id="SignalP"/>
    </source>
</evidence>
<dbReference type="InterPro" id="IPR025665">
    <property type="entry name" value="Beta-barrel_OMP_2"/>
</dbReference>
<sequence>MKKLILTCVTIAFMSTVSYAQTFNLGLKGGVNLAKINSDFADAENRLGYQIGAWARIGGSGIYLQPELYFGSKENKFVEINTNGTTVTTEGTVKFTTMDVPVLIGKKFGANNFNFRLNAGPVISFNLDKSTSNFSNSFQQLGDTKNYKDQTFGAQFGAGVDISNFTVDLRYETGLSNIYTSDQYKQKLNTFLVSVGFKIF</sequence>
<dbReference type="EMBL" id="JAZDQU010000001">
    <property type="protein sequence ID" value="MEE1884610.1"/>
    <property type="molecule type" value="Genomic_DNA"/>
</dbReference>
<feature type="signal peptide" evidence="1">
    <location>
        <begin position="1"/>
        <end position="20"/>
    </location>
</feature>
<feature type="domain" description="Outer membrane protein beta-barrel" evidence="2">
    <location>
        <begin position="20"/>
        <end position="178"/>
    </location>
</feature>
<feature type="chain" id="PRO_5047299196" evidence="1">
    <location>
        <begin position="21"/>
        <end position="200"/>
    </location>
</feature>
<dbReference type="Proteomes" id="UP001337681">
    <property type="component" value="Unassembled WGS sequence"/>
</dbReference>
<dbReference type="InterPro" id="IPR011250">
    <property type="entry name" value="OMP/PagP_B-barrel"/>
</dbReference>
<gene>
    <name evidence="3" type="ORF">VRU49_04155</name>
</gene>
<keyword evidence="4" id="KW-1185">Reference proteome</keyword>
<evidence type="ECO:0000313" key="4">
    <source>
        <dbReference type="Proteomes" id="UP001337681"/>
    </source>
</evidence>
<reference evidence="3 4" key="1">
    <citation type="submission" date="2024-01" db="EMBL/GenBank/DDBJ databases">
        <title>Pedobacter sp. nov., isolated from oil-contaminated soil.</title>
        <authorList>
            <person name="Le N.T.T."/>
        </authorList>
    </citation>
    <scope>NUCLEOTIDE SEQUENCE [LARGE SCALE GENOMIC DNA]</scope>
    <source>
        <strain evidence="3 4">VNH31</strain>
    </source>
</reference>
<comment type="caution">
    <text evidence="3">The sequence shown here is derived from an EMBL/GenBank/DDBJ whole genome shotgun (WGS) entry which is preliminary data.</text>
</comment>
<proteinExistence type="predicted"/>